<dbReference type="Pfam" id="PF01171">
    <property type="entry name" value="ATP_bind_3"/>
    <property type="match status" value="1"/>
</dbReference>
<feature type="domain" description="2-thiouridine synthetase TtuA-like N-terminal LIM" evidence="4">
    <location>
        <begin position="2"/>
        <end position="27"/>
    </location>
</feature>
<dbReference type="RefSeq" id="WP_309540781.1">
    <property type="nucleotide sequence ID" value="NZ_CP133659.1"/>
</dbReference>
<feature type="domain" description="tRNA(Ile)-lysidine/2-thiocytidine synthase N-terminal" evidence="3">
    <location>
        <begin position="50"/>
        <end position="168"/>
    </location>
</feature>
<dbReference type="PANTHER" id="PTHR11807:SF27">
    <property type="entry name" value="TRNA-5-METHYLURIDINE(54) 2-SULFURTRANSFERASE"/>
    <property type="match status" value="1"/>
</dbReference>
<reference evidence="5" key="1">
    <citation type="submission" date="2023-09" db="EMBL/GenBank/DDBJ databases">
        <authorList>
            <consortium name="CW5 consortium"/>
            <person name="Lu C.-W."/>
        </authorList>
    </citation>
    <scope>NUCLEOTIDE SEQUENCE</scope>
    <source>
        <strain evidence="5">KPS</strain>
    </source>
</reference>
<sequence length="320" mass="35595">MKCKRCKETAVVALPSHHTGFCAECFLLFFTRQVERGIKERKLFTHDDRILVALSGGKDSLSLMLELSRLGYDVTGLHIDLAIPGSSPAARGVVERFCEKHGLNLIVKEMGAEGLAIPDVKARLNRPVCSACGKIKRYFFNKTALDEKFTVLATGHNLDDEIARLFSNTLRWDVAYLSDQGPDLAADGGFARKVKPLWRLSEFETANYAFLMGIEHHYAPCPYSGGASFTFYKKLWTDLEEEMPGRKLDFYQGFLERGRPVFARADNEDGVDLSGCTRCGYPTSNEVCGVCRIRDALRDKPVGAEGTDGTDGTDNEERAE</sequence>
<evidence type="ECO:0000256" key="1">
    <source>
        <dbReference type="ARBA" id="ARBA00022679"/>
    </source>
</evidence>
<dbReference type="SUPFAM" id="SSF52402">
    <property type="entry name" value="Adenine nucleotide alpha hydrolases-like"/>
    <property type="match status" value="1"/>
</dbReference>
<keyword evidence="6" id="KW-1185">Reference proteome</keyword>
<evidence type="ECO:0000256" key="2">
    <source>
        <dbReference type="SAM" id="MobiDB-lite"/>
    </source>
</evidence>
<dbReference type="PANTHER" id="PTHR11807">
    <property type="entry name" value="ATPASES OF THE PP SUPERFAMILY-RELATED"/>
    <property type="match status" value="1"/>
</dbReference>
<keyword evidence="5" id="KW-0378">Hydrolase</keyword>
<evidence type="ECO:0000313" key="5">
    <source>
        <dbReference type="EMBL" id="WMW64707.1"/>
    </source>
</evidence>
<evidence type="ECO:0000313" key="6">
    <source>
        <dbReference type="Proteomes" id="UP001180616"/>
    </source>
</evidence>
<evidence type="ECO:0000259" key="4">
    <source>
        <dbReference type="Pfam" id="PF22082"/>
    </source>
</evidence>
<dbReference type="GO" id="GO:0016787">
    <property type="term" value="F:hydrolase activity"/>
    <property type="evidence" value="ECO:0007669"/>
    <property type="project" value="UniProtKB-KW"/>
</dbReference>
<dbReference type="InterPro" id="IPR035107">
    <property type="entry name" value="tRNA_thiolation_TtcA_Ctu1"/>
</dbReference>
<dbReference type="Proteomes" id="UP001180616">
    <property type="component" value="Chromosome"/>
</dbReference>
<dbReference type="InterPro" id="IPR014729">
    <property type="entry name" value="Rossmann-like_a/b/a_fold"/>
</dbReference>
<accession>A0ABY9R0N5</accession>
<organism evidence="5 6">
    <name type="scientific">Nitratidesulfovibrio liaohensis</name>
    <dbReference type="NCBI Taxonomy" id="2604158"/>
    <lineage>
        <taxon>Bacteria</taxon>
        <taxon>Pseudomonadati</taxon>
        <taxon>Thermodesulfobacteriota</taxon>
        <taxon>Desulfovibrionia</taxon>
        <taxon>Desulfovibrionales</taxon>
        <taxon>Desulfovibrionaceae</taxon>
        <taxon>Nitratidesulfovibrio</taxon>
    </lineage>
</organism>
<name>A0ABY9R0N5_9BACT</name>
<dbReference type="Pfam" id="PF22082">
    <property type="entry name" value="TtuA_LIM_N"/>
    <property type="match status" value="1"/>
</dbReference>
<dbReference type="PIRSF" id="PIRSF004976">
    <property type="entry name" value="ATPase_YdaO"/>
    <property type="match status" value="1"/>
</dbReference>
<protein>
    <submittedName>
        <fullName evidence="5">Adenine nucleotide alpha hydrolase family protein</fullName>
    </submittedName>
</protein>
<dbReference type="EMBL" id="CP133659">
    <property type="protein sequence ID" value="WMW64707.1"/>
    <property type="molecule type" value="Genomic_DNA"/>
</dbReference>
<keyword evidence="1" id="KW-0808">Transferase</keyword>
<dbReference type="Gene3D" id="3.40.50.620">
    <property type="entry name" value="HUPs"/>
    <property type="match status" value="1"/>
</dbReference>
<dbReference type="InterPro" id="IPR054306">
    <property type="entry name" value="TtuA-like_LIM_N"/>
</dbReference>
<evidence type="ECO:0000259" key="3">
    <source>
        <dbReference type="Pfam" id="PF01171"/>
    </source>
</evidence>
<proteinExistence type="predicted"/>
<gene>
    <name evidence="5" type="ORF">KPS_002766</name>
</gene>
<feature type="region of interest" description="Disordered" evidence="2">
    <location>
        <begin position="301"/>
        <end position="320"/>
    </location>
</feature>
<dbReference type="InterPro" id="IPR011063">
    <property type="entry name" value="TilS/TtcA_N"/>
</dbReference>